<evidence type="ECO:0008006" key="4">
    <source>
        <dbReference type="Google" id="ProtNLM"/>
    </source>
</evidence>
<dbReference type="Pfam" id="PF01391">
    <property type="entry name" value="Collagen"/>
    <property type="match status" value="1"/>
</dbReference>
<protein>
    <recommendedName>
        <fullName evidence="4">Collagen-like protein</fullName>
    </recommendedName>
</protein>
<reference evidence="3" key="1">
    <citation type="submission" date="2018-03" db="EMBL/GenBank/DDBJ databases">
        <title>Ecological and genomic features of two cosmopolitan and abundant freshwater picocyanobacteria.</title>
        <authorList>
            <person name="Cabello-Yeves P.J."/>
            <person name="Picazo A."/>
            <person name="Camacho A."/>
            <person name="Callieri C."/>
            <person name="Rosselli R."/>
            <person name="Roda-Garcia J."/>
            <person name="Coutinho F.H."/>
            <person name="Rodriguez-Valera F."/>
        </authorList>
    </citation>
    <scope>NUCLEOTIDE SEQUENCE [LARGE SCALE GENOMIC DNA]</scope>
    <source>
        <strain evidence="3">Tous</strain>
    </source>
</reference>
<feature type="region of interest" description="Disordered" evidence="1">
    <location>
        <begin position="20"/>
        <end position="73"/>
    </location>
</feature>
<dbReference type="AlphaFoldDB" id="A0A2P7EAJ4"/>
<dbReference type="RefSeq" id="WP_106501157.1">
    <property type="nucleotide sequence ID" value="NZ_PXVC01000199.1"/>
</dbReference>
<proteinExistence type="predicted"/>
<accession>A0A2P7EAJ4</accession>
<gene>
    <name evidence="2" type="ORF">C7K08_14270</name>
</gene>
<evidence type="ECO:0000313" key="3">
    <source>
        <dbReference type="Proteomes" id="UP000240206"/>
    </source>
</evidence>
<comment type="caution">
    <text evidence="2">The sequence shown here is derived from an EMBL/GenBank/DDBJ whole genome shotgun (WGS) entry which is preliminary data.</text>
</comment>
<dbReference type="InterPro" id="IPR008160">
    <property type="entry name" value="Collagen"/>
</dbReference>
<dbReference type="EMBL" id="PXVC01000199">
    <property type="protein sequence ID" value="PSI00235.1"/>
    <property type="molecule type" value="Genomic_DNA"/>
</dbReference>
<evidence type="ECO:0000256" key="1">
    <source>
        <dbReference type="SAM" id="MobiDB-lite"/>
    </source>
</evidence>
<name>A0A2P7EAJ4_9SYNE</name>
<organism evidence="2 3">
    <name type="scientific">Synechococcus lacustris str. Tous</name>
    <dbReference type="NCBI Taxonomy" id="1910958"/>
    <lineage>
        <taxon>Bacteria</taxon>
        <taxon>Bacillati</taxon>
        <taxon>Cyanobacteriota</taxon>
        <taxon>Cyanophyceae</taxon>
        <taxon>Synechococcales</taxon>
        <taxon>Synechococcaceae</taxon>
        <taxon>Synechococcus</taxon>
    </lineage>
</organism>
<keyword evidence="3" id="KW-1185">Reference proteome</keyword>
<sequence length="232" mass="24352">MAWDKNCCLVGPTGAVGPQGLNGFDGAPGVQGPAGLDGPPGPQGPQGEVGSDGATGPQGPAGPGPSNPGLVKGIQSSQNDIYASAGIDFPVWTSVSSSCTATCNAIPPNNQFYGAMICNLYGHRCDYQVRLVDQATGAQLGNSIVAWTVTHPPSALILDEEQAAWYALHPRVEQVSTLEKAGRYEGTKTLEELQAESHAEAQAQLAFIKNFKRIKPHRTISEVEAEKLVQDM</sequence>
<evidence type="ECO:0000313" key="2">
    <source>
        <dbReference type="EMBL" id="PSI00235.1"/>
    </source>
</evidence>
<dbReference type="Proteomes" id="UP000240206">
    <property type="component" value="Unassembled WGS sequence"/>
</dbReference>